<dbReference type="PANTHER" id="PTHR11067">
    <property type="entry name" value="INOSINE TRIPHOSPHATE PYROPHOSPHATASE/HAM1 PROTEIN"/>
    <property type="match status" value="1"/>
</dbReference>
<comment type="function">
    <text evidence="10">Pyrophosphatase that catalyzes the hydrolysis of nucleoside triphosphates to their monophosphate derivatives, with a high preference for the non-canonical purine nucleotides XTP (xanthosine triphosphate), dITP (deoxyinosine triphosphate) and ITP. Seems to function as a house-cleaning enzyme that removes non-canonical purine nucleotides from the nucleotide pool, thus preventing their incorporation into DNA/RNA and avoiding chromosomal lesions.</text>
</comment>
<evidence type="ECO:0000256" key="3">
    <source>
        <dbReference type="ARBA" id="ARBA00022723"/>
    </source>
</evidence>
<dbReference type="GO" id="GO:0036220">
    <property type="term" value="F:ITP diphosphatase activity"/>
    <property type="evidence" value="ECO:0007669"/>
    <property type="project" value="UniProtKB-UniRule"/>
</dbReference>
<dbReference type="PANTHER" id="PTHR11067:SF9">
    <property type="entry name" value="INOSINE TRIPHOSPHATE PYROPHOSPHATASE"/>
    <property type="match status" value="1"/>
</dbReference>
<keyword evidence="7 10" id="KW-0546">Nucleotide metabolism</keyword>
<evidence type="ECO:0000256" key="8">
    <source>
        <dbReference type="ARBA" id="ARBA00051875"/>
    </source>
</evidence>
<evidence type="ECO:0000256" key="11">
    <source>
        <dbReference type="RuleBase" id="RU003781"/>
    </source>
</evidence>
<evidence type="ECO:0000256" key="2">
    <source>
        <dbReference type="ARBA" id="ARBA00011738"/>
    </source>
</evidence>
<dbReference type="Gene3D" id="3.90.950.10">
    <property type="match status" value="1"/>
</dbReference>
<dbReference type="InterPro" id="IPR002637">
    <property type="entry name" value="RdgB/HAM1"/>
</dbReference>
<dbReference type="GO" id="GO:0000166">
    <property type="term" value="F:nucleotide binding"/>
    <property type="evidence" value="ECO:0007669"/>
    <property type="project" value="UniProtKB-KW"/>
</dbReference>
<feature type="binding site" evidence="10">
    <location>
        <begin position="153"/>
        <end position="156"/>
    </location>
    <ligand>
        <name>substrate</name>
    </ligand>
</feature>
<proteinExistence type="inferred from homology"/>
<keyword evidence="5 10" id="KW-0378">Hydrolase</keyword>
<dbReference type="NCBIfam" id="TIGR00042">
    <property type="entry name" value="RdgB/HAM1 family non-canonical purine NTP pyrophosphatase"/>
    <property type="match status" value="1"/>
</dbReference>
<dbReference type="AlphaFoldDB" id="A0A7K1KNM8"/>
<dbReference type="GO" id="GO:0009117">
    <property type="term" value="P:nucleotide metabolic process"/>
    <property type="evidence" value="ECO:0007669"/>
    <property type="project" value="UniProtKB-KW"/>
</dbReference>
<evidence type="ECO:0000256" key="6">
    <source>
        <dbReference type="ARBA" id="ARBA00022842"/>
    </source>
</evidence>
<dbReference type="CDD" id="cd00515">
    <property type="entry name" value="HAM1"/>
    <property type="match status" value="1"/>
</dbReference>
<dbReference type="GO" id="GO:0009146">
    <property type="term" value="P:purine nucleoside triphosphate catabolic process"/>
    <property type="evidence" value="ECO:0007669"/>
    <property type="project" value="UniProtKB-UniRule"/>
</dbReference>
<dbReference type="GO" id="GO:0017111">
    <property type="term" value="F:ribonucleoside triphosphate phosphatase activity"/>
    <property type="evidence" value="ECO:0007669"/>
    <property type="project" value="InterPro"/>
</dbReference>
<feature type="binding site" evidence="10">
    <location>
        <position position="176"/>
    </location>
    <ligand>
        <name>substrate</name>
    </ligand>
</feature>
<dbReference type="RefSeq" id="WP_155934090.1">
    <property type="nucleotide sequence ID" value="NZ_WODC01000005.1"/>
</dbReference>
<evidence type="ECO:0000313" key="13">
    <source>
        <dbReference type="Proteomes" id="UP000461162"/>
    </source>
</evidence>
<protein>
    <recommendedName>
        <fullName evidence="10">dITP/XTP pyrophosphatase</fullName>
        <ecNumber evidence="10">3.6.1.66</ecNumber>
    </recommendedName>
    <alternativeName>
        <fullName evidence="10">Non-canonical purine NTP pyrophosphatase</fullName>
    </alternativeName>
    <alternativeName>
        <fullName evidence="10">Non-standard purine NTP pyrophosphatase</fullName>
    </alternativeName>
    <alternativeName>
        <fullName evidence="10">Nucleoside-triphosphate diphosphatase</fullName>
    </alternativeName>
    <alternativeName>
        <fullName evidence="10">Nucleoside-triphosphate pyrophosphatase</fullName>
        <shortName evidence="10">NTPase</shortName>
    </alternativeName>
</protein>
<feature type="active site" description="Proton acceptor" evidence="10">
    <location>
        <position position="70"/>
    </location>
</feature>
<dbReference type="GO" id="GO:0005829">
    <property type="term" value="C:cytosol"/>
    <property type="evidence" value="ECO:0007669"/>
    <property type="project" value="TreeGrafter"/>
</dbReference>
<comment type="caution">
    <text evidence="12">The sequence shown here is derived from an EMBL/GenBank/DDBJ whole genome shotgun (WGS) entry which is preliminary data.</text>
</comment>
<reference evidence="12 13" key="1">
    <citation type="submission" date="2019-11" db="EMBL/GenBank/DDBJ databases">
        <title>Pseudodesulfovibrio alkaliphilus, sp. nov., an alkaliphilic sulfate-reducing bacteria from mud volcano of Taman peninsula, Russia.</title>
        <authorList>
            <person name="Frolova A."/>
            <person name="Merkel A.Y."/>
            <person name="Slobodkin A.I."/>
        </authorList>
    </citation>
    <scope>NUCLEOTIDE SEQUENCE [LARGE SCALE GENOMIC DNA]</scope>
    <source>
        <strain evidence="12 13">F-1</strain>
    </source>
</reference>
<comment type="catalytic activity">
    <reaction evidence="10">
        <text>ITP + H2O = IMP + diphosphate + H(+)</text>
        <dbReference type="Rhea" id="RHEA:29399"/>
        <dbReference type="ChEBI" id="CHEBI:15377"/>
        <dbReference type="ChEBI" id="CHEBI:15378"/>
        <dbReference type="ChEBI" id="CHEBI:33019"/>
        <dbReference type="ChEBI" id="CHEBI:58053"/>
        <dbReference type="ChEBI" id="CHEBI:61402"/>
        <dbReference type="EC" id="3.6.1.66"/>
    </reaction>
</comment>
<sequence length="204" mass="22089">MDAIVLATGNKGKIRELSVLLEPFGVRVRSLTEFPEIGEIPETGDTFLENALIKARTVAEATGLVAVADDSGIEVDALGGAPGVYSARYAGEECDDRANNEKLLAALRGVSDGQRTGRYRCVMVAVAPSGENIDADGSYEIRVGHDYRGSGGFGYDVIVVDPEMGCHVAELDPEVKNRRSHRGKAMRRLLAKWPEFWARVNARP</sequence>
<evidence type="ECO:0000256" key="10">
    <source>
        <dbReference type="HAMAP-Rule" id="MF_01405"/>
    </source>
</evidence>
<accession>A0A7K1KNM8</accession>
<keyword evidence="13" id="KW-1185">Reference proteome</keyword>
<feature type="binding site" evidence="10">
    <location>
        <position position="71"/>
    </location>
    <ligand>
        <name>substrate</name>
    </ligand>
</feature>
<evidence type="ECO:0000256" key="9">
    <source>
        <dbReference type="ARBA" id="ARBA00052017"/>
    </source>
</evidence>
<name>A0A7K1KNM8_9BACT</name>
<dbReference type="InterPro" id="IPR020922">
    <property type="entry name" value="dITP/XTP_pyrophosphatase"/>
</dbReference>
<keyword evidence="4 10" id="KW-0547">Nucleotide-binding</keyword>
<comment type="caution">
    <text evidence="10">Lacks conserved residue(s) required for the propagation of feature annotation.</text>
</comment>
<gene>
    <name evidence="12" type="primary">rdgB</name>
    <name evidence="12" type="ORF">GKC30_08560</name>
</gene>
<comment type="cofactor">
    <cofactor evidence="10">
        <name>Mg(2+)</name>
        <dbReference type="ChEBI" id="CHEBI:18420"/>
    </cofactor>
    <text evidence="10">Binds 1 Mg(2+) ion per subunit.</text>
</comment>
<dbReference type="Pfam" id="PF01725">
    <property type="entry name" value="Ham1p_like"/>
    <property type="match status" value="1"/>
</dbReference>
<keyword evidence="6 10" id="KW-0460">Magnesium</keyword>
<dbReference type="EC" id="3.6.1.66" evidence="10"/>
<feature type="binding site" evidence="10">
    <location>
        <begin position="8"/>
        <end position="13"/>
    </location>
    <ligand>
        <name>substrate</name>
    </ligand>
</feature>
<comment type="similarity">
    <text evidence="1 10 11">Belongs to the HAM1 NTPase family.</text>
</comment>
<evidence type="ECO:0000256" key="1">
    <source>
        <dbReference type="ARBA" id="ARBA00008023"/>
    </source>
</evidence>
<dbReference type="GO" id="GO:0046872">
    <property type="term" value="F:metal ion binding"/>
    <property type="evidence" value="ECO:0007669"/>
    <property type="project" value="UniProtKB-KW"/>
</dbReference>
<comment type="subunit">
    <text evidence="2 10">Homodimer.</text>
</comment>
<feature type="binding site" evidence="10">
    <location>
        <position position="70"/>
    </location>
    <ligand>
        <name>Mg(2+)</name>
        <dbReference type="ChEBI" id="CHEBI:18420"/>
    </ligand>
</feature>
<evidence type="ECO:0000256" key="4">
    <source>
        <dbReference type="ARBA" id="ARBA00022741"/>
    </source>
</evidence>
<organism evidence="12 13">
    <name type="scientific">Pseudodesulfovibrio alkaliphilus</name>
    <dbReference type="NCBI Taxonomy" id="2661613"/>
    <lineage>
        <taxon>Bacteria</taxon>
        <taxon>Pseudomonadati</taxon>
        <taxon>Thermodesulfobacteriota</taxon>
        <taxon>Desulfovibrionia</taxon>
        <taxon>Desulfovibrionales</taxon>
        <taxon>Desulfovibrionaceae</taxon>
    </lineage>
</organism>
<dbReference type="EMBL" id="WODC01000005">
    <property type="protein sequence ID" value="MUM77683.1"/>
    <property type="molecule type" value="Genomic_DNA"/>
</dbReference>
<dbReference type="GO" id="GO:0035870">
    <property type="term" value="F:dITP diphosphatase activity"/>
    <property type="evidence" value="ECO:0007669"/>
    <property type="project" value="UniProtKB-UniRule"/>
</dbReference>
<evidence type="ECO:0000256" key="5">
    <source>
        <dbReference type="ARBA" id="ARBA00022801"/>
    </source>
</evidence>
<dbReference type="SUPFAM" id="SSF52972">
    <property type="entry name" value="ITPase-like"/>
    <property type="match status" value="1"/>
</dbReference>
<dbReference type="Proteomes" id="UP000461162">
    <property type="component" value="Unassembled WGS sequence"/>
</dbReference>
<dbReference type="HAMAP" id="MF_01405">
    <property type="entry name" value="Non_canon_purine_NTPase"/>
    <property type="match status" value="1"/>
</dbReference>
<evidence type="ECO:0000256" key="7">
    <source>
        <dbReference type="ARBA" id="ARBA00023080"/>
    </source>
</evidence>
<feature type="binding site" evidence="10">
    <location>
        <begin position="181"/>
        <end position="182"/>
    </location>
    <ligand>
        <name>substrate</name>
    </ligand>
</feature>
<dbReference type="GO" id="GO:0036222">
    <property type="term" value="F:XTP diphosphatase activity"/>
    <property type="evidence" value="ECO:0007669"/>
    <property type="project" value="UniProtKB-UniRule"/>
</dbReference>
<dbReference type="InterPro" id="IPR029001">
    <property type="entry name" value="ITPase-like_fam"/>
</dbReference>
<evidence type="ECO:0000313" key="12">
    <source>
        <dbReference type="EMBL" id="MUM77683.1"/>
    </source>
</evidence>
<comment type="catalytic activity">
    <reaction evidence="9 10">
        <text>XTP + H2O = XMP + diphosphate + H(+)</text>
        <dbReference type="Rhea" id="RHEA:28610"/>
        <dbReference type="ChEBI" id="CHEBI:15377"/>
        <dbReference type="ChEBI" id="CHEBI:15378"/>
        <dbReference type="ChEBI" id="CHEBI:33019"/>
        <dbReference type="ChEBI" id="CHEBI:57464"/>
        <dbReference type="ChEBI" id="CHEBI:61314"/>
        <dbReference type="EC" id="3.6.1.66"/>
    </reaction>
</comment>
<keyword evidence="3 10" id="KW-0479">Metal-binding</keyword>
<comment type="catalytic activity">
    <reaction evidence="8 10">
        <text>dITP + H2O = dIMP + diphosphate + H(+)</text>
        <dbReference type="Rhea" id="RHEA:28342"/>
        <dbReference type="ChEBI" id="CHEBI:15377"/>
        <dbReference type="ChEBI" id="CHEBI:15378"/>
        <dbReference type="ChEBI" id="CHEBI:33019"/>
        <dbReference type="ChEBI" id="CHEBI:61194"/>
        <dbReference type="ChEBI" id="CHEBI:61382"/>
        <dbReference type="EC" id="3.6.1.66"/>
    </reaction>
</comment>
<dbReference type="FunFam" id="3.90.950.10:FF:000001">
    <property type="entry name" value="dITP/XTP pyrophosphatase"/>
    <property type="match status" value="1"/>
</dbReference>